<dbReference type="Proteomes" id="UP000092666">
    <property type="component" value="Unassembled WGS sequence"/>
</dbReference>
<dbReference type="EMBL" id="KI669496">
    <property type="protein sequence ID" value="OCF36088.1"/>
    <property type="molecule type" value="Genomic_DNA"/>
</dbReference>
<dbReference type="STRING" id="1296120.A0A1B9GYH2"/>
<accession>A0A1B9GYH2</accession>
<feature type="compositionally biased region" description="Low complexity" evidence="1">
    <location>
        <begin position="113"/>
        <end position="122"/>
    </location>
</feature>
<evidence type="ECO:0000313" key="3">
    <source>
        <dbReference type="Proteomes" id="UP000092666"/>
    </source>
</evidence>
<feature type="compositionally biased region" description="Basic and acidic residues" evidence="1">
    <location>
        <begin position="901"/>
        <end position="915"/>
    </location>
</feature>
<feature type="region of interest" description="Disordered" evidence="1">
    <location>
        <begin position="209"/>
        <end position="253"/>
    </location>
</feature>
<feature type="region of interest" description="Disordered" evidence="1">
    <location>
        <begin position="66"/>
        <end position="86"/>
    </location>
</feature>
<feature type="compositionally biased region" description="Low complexity" evidence="1">
    <location>
        <begin position="851"/>
        <end position="872"/>
    </location>
</feature>
<sequence>MTCSADPTQRAWVEQQLRISPIAPGQSPEDWLLFRSMIAEGQTEAEAWLNAQLFRQTGGLGAALAQPDFSVPQHHPTPPSAHLSPPTQLFALDNAVFQQPNGYYQGHQDRYSRQQQQQHQPQASASTAPYGFVNLQQIEPHHQTQEFYQSSSQNQQQPSLDLNGQPVIHEQKLAFGPSTVRTPSHLSSPSLPATINPAQLNATLVNHHAPEVKRESPDVKPETRSDTPFRLEPPNSSRTPSPKATTPLSVHSAVGLKRTLSPLYPEAKAGISQPQQRKPKKNSSAFDPPSPPGGDAPAASDKNSGRLGAGSLSSNEASLVTMETIRPLLAPGALKEPKPIPLFKNLRERSVKGKEMPPLFKPNPRELREIAIQLRDYASSEYLRAMADDHRYCEVWESWLNKAKSDVEKWEPAIAPMLQVLARTDMPVDYIKEIKFRAKAKTIANLAQERNLAHKGAIQTAWLRYRAYVEDVLFPANRFSAEYLEEQAEAASACLSTNKRKLDAVTQDDGKPGPSKLPTPAANGATSKLGLSAGASSGPSKPSSNPKSATDMSFFGTGAGADPSPGSSGINKPKVKLPDIKKVDSTSAASRQPPPAATTSTSGLLASTLSSLTKNVGGSTPTNLNARSGGATPEYEKKDVKPARYTAKGRLIRSVRFKDLVREEEGGGVLQQVREFKEEAWEFETPTWEENLSTVLQLDKAEGAALAKKWGHELIDWYEPIPYWEVPADYPPVTPEAAAQTEREHGILAIAYPPGIPVPDPTESDVRVIESDESQMRMMDPVNDSELVLQHQARGVKTHTFQPTAAASVAVPQASVSDLLKNLSGLQSVISPAQSSNAYQPHPPASISNEYSHSYGYGHNQGHNGYGSHQQQPQRRWGGQDSYGDRTPAWGGNDNYARTGYDQRESRRPQDRDLGRPLCRFWPRE</sequence>
<gene>
    <name evidence="2" type="ORF">I316_01960</name>
</gene>
<dbReference type="OrthoDB" id="2576621at2759"/>
<feature type="region of interest" description="Disordered" evidence="1">
    <location>
        <begin position="503"/>
        <end position="639"/>
    </location>
</feature>
<feature type="compositionally biased region" description="Polar residues" evidence="1">
    <location>
        <begin position="614"/>
        <end position="626"/>
    </location>
</feature>
<keyword evidence="3" id="KW-1185">Reference proteome</keyword>
<feature type="compositionally biased region" description="Low complexity" evidence="1">
    <location>
        <begin position="597"/>
        <end position="613"/>
    </location>
</feature>
<feature type="region of interest" description="Disordered" evidence="1">
    <location>
        <begin position="269"/>
        <end position="313"/>
    </location>
</feature>
<feature type="region of interest" description="Disordered" evidence="1">
    <location>
        <begin position="833"/>
        <end position="925"/>
    </location>
</feature>
<name>A0A1B9GYH2_9TREE</name>
<feature type="region of interest" description="Disordered" evidence="1">
    <location>
        <begin position="143"/>
        <end position="162"/>
    </location>
</feature>
<protein>
    <submittedName>
        <fullName evidence="2">Uncharacterized protein</fullName>
    </submittedName>
</protein>
<feature type="compositionally biased region" description="Polar residues" evidence="1">
    <location>
        <begin position="234"/>
        <end position="249"/>
    </location>
</feature>
<feature type="region of interest" description="Disordered" evidence="1">
    <location>
        <begin position="101"/>
        <end position="126"/>
    </location>
</feature>
<dbReference type="AlphaFoldDB" id="A0A1B9GYH2"/>
<reference evidence="2 3" key="1">
    <citation type="submission" date="2013-07" db="EMBL/GenBank/DDBJ databases">
        <title>The Genome Sequence of Cryptococcus heveanensis BCC8398.</title>
        <authorList>
            <consortium name="The Broad Institute Genome Sequencing Platform"/>
            <person name="Cuomo C."/>
            <person name="Litvintseva A."/>
            <person name="Chen Y."/>
            <person name="Heitman J."/>
            <person name="Sun S."/>
            <person name="Springer D."/>
            <person name="Dromer F."/>
            <person name="Young S.K."/>
            <person name="Zeng Q."/>
            <person name="Gargeya S."/>
            <person name="Fitzgerald M."/>
            <person name="Abouelleil A."/>
            <person name="Alvarado L."/>
            <person name="Berlin A.M."/>
            <person name="Chapman S.B."/>
            <person name="Dewar J."/>
            <person name="Goldberg J."/>
            <person name="Griggs A."/>
            <person name="Gujja S."/>
            <person name="Hansen M."/>
            <person name="Howarth C."/>
            <person name="Imamovic A."/>
            <person name="Larimer J."/>
            <person name="McCowan C."/>
            <person name="Murphy C."/>
            <person name="Pearson M."/>
            <person name="Priest M."/>
            <person name="Roberts A."/>
            <person name="Saif S."/>
            <person name="Shea T."/>
            <person name="Sykes S."/>
            <person name="Wortman J."/>
            <person name="Nusbaum C."/>
            <person name="Birren B."/>
        </authorList>
    </citation>
    <scope>NUCLEOTIDE SEQUENCE [LARGE SCALE GENOMIC DNA]</scope>
    <source>
        <strain evidence="2 3">BCC8398</strain>
    </source>
</reference>
<feature type="compositionally biased region" description="Low complexity" evidence="1">
    <location>
        <begin position="149"/>
        <end position="159"/>
    </location>
</feature>
<evidence type="ECO:0000313" key="2">
    <source>
        <dbReference type="EMBL" id="OCF36088.1"/>
    </source>
</evidence>
<feature type="compositionally biased region" description="Low complexity" evidence="1">
    <location>
        <begin position="527"/>
        <end position="549"/>
    </location>
</feature>
<reference evidence="3" key="2">
    <citation type="submission" date="2013-12" db="EMBL/GenBank/DDBJ databases">
        <title>Evolution of pathogenesis and genome organization in the Tremellales.</title>
        <authorList>
            <person name="Cuomo C."/>
            <person name="Litvintseva A."/>
            <person name="Heitman J."/>
            <person name="Chen Y."/>
            <person name="Sun S."/>
            <person name="Springer D."/>
            <person name="Dromer F."/>
            <person name="Young S."/>
            <person name="Zeng Q."/>
            <person name="Chapman S."/>
            <person name="Gujja S."/>
            <person name="Saif S."/>
            <person name="Birren B."/>
        </authorList>
    </citation>
    <scope>NUCLEOTIDE SEQUENCE [LARGE SCALE GENOMIC DNA]</scope>
    <source>
        <strain evidence="3">BCC8398</strain>
    </source>
</reference>
<feature type="compositionally biased region" description="Low complexity" evidence="1">
    <location>
        <begin position="560"/>
        <end position="569"/>
    </location>
</feature>
<evidence type="ECO:0000256" key="1">
    <source>
        <dbReference type="SAM" id="MobiDB-lite"/>
    </source>
</evidence>
<proteinExistence type="predicted"/>
<feature type="compositionally biased region" description="Basic and acidic residues" evidence="1">
    <location>
        <begin position="209"/>
        <end position="229"/>
    </location>
</feature>
<organism evidence="2 3">
    <name type="scientific">Kwoniella heveanensis BCC8398</name>
    <dbReference type="NCBI Taxonomy" id="1296120"/>
    <lineage>
        <taxon>Eukaryota</taxon>
        <taxon>Fungi</taxon>
        <taxon>Dikarya</taxon>
        <taxon>Basidiomycota</taxon>
        <taxon>Agaricomycotina</taxon>
        <taxon>Tremellomycetes</taxon>
        <taxon>Tremellales</taxon>
        <taxon>Cryptococcaceae</taxon>
        <taxon>Kwoniella</taxon>
    </lineage>
</organism>